<dbReference type="PANTHER" id="PTHR30121">
    <property type="entry name" value="UNCHARACTERIZED PROTEIN YJGR-RELATED"/>
    <property type="match status" value="1"/>
</dbReference>
<dbReference type="PANTHER" id="PTHR30121:SF6">
    <property type="entry name" value="SLR6007 PROTEIN"/>
    <property type="match status" value="1"/>
</dbReference>
<accession>A0A3U0AGL6</accession>
<dbReference type="Gene3D" id="3.40.50.300">
    <property type="entry name" value="P-loop containing nucleotide triphosphate hydrolases"/>
    <property type="match status" value="1"/>
</dbReference>
<reference evidence="3" key="1">
    <citation type="submission" date="2019-09" db="EMBL/GenBank/DDBJ databases">
        <authorList>
            <person name="Ashton P.M."/>
            <person name="Dallman T."/>
            <person name="Nair S."/>
            <person name="De Pinna E."/>
            <person name="Peters T."/>
            <person name="Grant K."/>
        </authorList>
    </citation>
    <scope>NUCLEOTIDE SEQUENCE</scope>
    <source>
        <strain evidence="3">804450</strain>
    </source>
</reference>
<gene>
    <name evidence="3" type="ORF">F3550_21410</name>
</gene>
<feature type="domain" description="CagE TrbE VirB component of type IV transporter system central" evidence="2">
    <location>
        <begin position="162"/>
        <end position="354"/>
    </location>
</feature>
<proteinExistence type="inferred from homology"/>
<dbReference type="Gene3D" id="1.10.8.730">
    <property type="match status" value="1"/>
</dbReference>
<dbReference type="AlphaFoldDB" id="A0A3U0AGL6"/>
<dbReference type="InterPro" id="IPR018145">
    <property type="entry name" value="CagE_TrbE_VirB_cntrl_dom"/>
</dbReference>
<dbReference type="Pfam" id="PF03135">
    <property type="entry name" value="CagE_TrbE_VirB"/>
    <property type="match status" value="1"/>
</dbReference>
<name>A0A3U0AGL6_SALET</name>
<sequence length="803" mass="90515">MAGELRKKGLSPENRVPWLHYHVHENMVTLSGQRLLSIVRFKGVSYGTKEKPELNKLFSNENRFFLSLGKKEGKNLMVQTWTTKSSISLDAEYKMELPVFQDFVDTYTAPFRKGKYRQVGYTVAFILKYKDLDEGIGRMNDILIMVNKMLDAFEPSVLGMEESANGSVYSQVGRYVSMLLNGEEQNVMASSTRLGDAVIDSVTNFAPYDYVENRPNSGGARYATTYDLRDYPAKTVPGMWDEAIEEQFDFTLVQTFMFEDRNKSKVNFKKQTVDLTSAEGETEQTKQLKDAVQEITQGDKLFGRYHAALIVYGETPQKAIENGATLDSIFSARDTRFIRSTVTNDDTYYSLFPGCTIAMYPVPKSTENLACGFSLHASPVGKADGNPPGDGKAWMPFRSATDALYFFNAHNSPVGKNNTGERMPGHISVVGMTGAGKTTLEGELVLFASRWNPMFFGLDYNRSFENLLRALDTQYFVISPGEDTGVNLFQLDDSPALRTHLFDQVLTMAGGGSEAEQKQIRSSIDAVMSHSVVENRGMSLLLQNIAPTEDENCLHVRLAKWCRICPDGSTGRNAWVCDAPVNRFDPMKFRRLAFDCTQIMKKSFFMKNRDIMEIFLNNMFFLKRMMHESQPGNMLINMIAECWIPLSFESTADSLKEILKAGRTRGEILMMDTQSPEDLSESEHAPAVIQQVITQIWLANDKADEKQYAKFNIKGKEFEIISNFNPLAREFLIKQGQQSTVLSFDLPDDLKYWLPILSTTIGKDGNAAVAASVRERLGTDDPAKWVHVFLDEIQKMKQGEDSL</sequence>
<dbReference type="GO" id="GO:0005524">
    <property type="term" value="F:ATP binding"/>
    <property type="evidence" value="ECO:0007669"/>
    <property type="project" value="InterPro"/>
</dbReference>
<dbReference type="SUPFAM" id="SSF52540">
    <property type="entry name" value="P-loop containing nucleoside triphosphate hydrolases"/>
    <property type="match status" value="1"/>
</dbReference>
<evidence type="ECO:0000259" key="2">
    <source>
        <dbReference type="Pfam" id="PF03135"/>
    </source>
</evidence>
<dbReference type="InterPro" id="IPR051162">
    <property type="entry name" value="T4SS_component"/>
</dbReference>
<protein>
    <submittedName>
        <fullName evidence="3">Conjugal transfer protein</fullName>
    </submittedName>
</protein>
<evidence type="ECO:0000256" key="1">
    <source>
        <dbReference type="ARBA" id="ARBA00006512"/>
    </source>
</evidence>
<comment type="caution">
    <text evidence="3">The sequence shown here is derived from an EMBL/GenBank/DDBJ whole genome shotgun (WGS) entry which is preliminary data.</text>
</comment>
<dbReference type="InterPro" id="IPR027417">
    <property type="entry name" value="P-loop_NTPase"/>
</dbReference>
<dbReference type="EMBL" id="AAKXPG010000031">
    <property type="protein sequence ID" value="ECW7871433.1"/>
    <property type="molecule type" value="Genomic_DNA"/>
</dbReference>
<organism evidence="3">
    <name type="scientific">Salmonella enterica I</name>
    <dbReference type="NCBI Taxonomy" id="59201"/>
    <lineage>
        <taxon>Bacteria</taxon>
        <taxon>Pseudomonadati</taxon>
        <taxon>Pseudomonadota</taxon>
        <taxon>Gammaproteobacteria</taxon>
        <taxon>Enterobacterales</taxon>
        <taxon>Enterobacteriaceae</taxon>
        <taxon>Salmonella</taxon>
    </lineage>
</organism>
<comment type="similarity">
    <text evidence="1">Belongs to the TrbE/VirB4 family.</text>
</comment>
<evidence type="ECO:0000313" key="3">
    <source>
        <dbReference type="EMBL" id="ECW7871433.1"/>
    </source>
</evidence>